<feature type="compositionally biased region" description="Polar residues" evidence="1">
    <location>
        <begin position="1"/>
        <end position="12"/>
    </location>
</feature>
<feature type="compositionally biased region" description="Polar residues" evidence="1">
    <location>
        <begin position="112"/>
        <end position="121"/>
    </location>
</feature>
<gene>
    <name evidence="2" type="ORF">TWF970_011298</name>
</gene>
<name>A0A7C8RC58_ORBOL</name>
<evidence type="ECO:0000313" key="2">
    <source>
        <dbReference type="EMBL" id="KAF3284072.1"/>
    </source>
</evidence>
<proteinExistence type="predicted"/>
<reference evidence="2 3" key="1">
    <citation type="submission" date="2020-01" db="EMBL/GenBank/DDBJ databases">
        <authorList>
            <person name="Palmer J.M."/>
        </authorList>
    </citation>
    <scope>NUCLEOTIDE SEQUENCE [LARGE SCALE GENOMIC DNA]</scope>
    <source>
        <strain evidence="2 3">TWF970</strain>
    </source>
</reference>
<dbReference type="AlphaFoldDB" id="A0A7C8RC58"/>
<comment type="caution">
    <text evidence="2">The sequence shown here is derived from an EMBL/GenBank/DDBJ whole genome shotgun (WGS) entry which is preliminary data.</text>
</comment>
<feature type="region of interest" description="Disordered" evidence="1">
    <location>
        <begin position="89"/>
        <end position="121"/>
    </location>
</feature>
<protein>
    <submittedName>
        <fullName evidence="2">Uncharacterized protein</fullName>
    </submittedName>
</protein>
<evidence type="ECO:0000256" key="1">
    <source>
        <dbReference type="SAM" id="MobiDB-lite"/>
    </source>
</evidence>
<sequence>MRLSTGCGSLSPAQEPGSKIAPAPQNRPELSLGKVGVPASRGTQNHADPGRSFPKDATESSEVMQKWPDHRPTVDIWLLQKFSALLANKQKHTTPKANFGEPTGGERPGRMLSTSWDFSSE</sequence>
<accession>A0A7C8RC58</accession>
<feature type="region of interest" description="Disordered" evidence="1">
    <location>
        <begin position="1"/>
        <end position="67"/>
    </location>
</feature>
<evidence type="ECO:0000313" key="3">
    <source>
        <dbReference type="Proteomes" id="UP000474640"/>
    </source>
</evidence>
<dbReference type="Proteomes" id="UP000474640">
    <property type="component" value="Unassembled WGS sequence"/>
</dbReference>
<organism evidence="2 3">
    <name type="scientific">Orbilia oligospora</name>
    <name type="common">Nematode-trapping fungus</name>
    <name type="synonym">Arthrobotrys oligospora</name>
    <dbReference type="NCBI Taxonomy" id="2813651"/>
    <lineage>
        <taxon>Eukaryota</taxon>
        <taxon>Fungi</taxon>
        <taxon>Dikarya</taxon>
        <taxon>Ascomycota</taxon>
        <taxon>Pezizomycotina</taxon>
        <taxon>Orbiliomycetes</taxon>
        <taxon>Orbiliales</taxon>
        <taxon>Orbiliaceae</taxon>
        <taxon>Orbilia</taxon>
    </lineage>
</organism>
<dbReference type="EMBL" id="JAABOJ010000009">
    <property type="protein sequence ID" value="KAF3284072.1"/>
    <property type="molecule type" value="Genomic_DNA"/>
</dbReference>